<name>A0A382VFM9_9ZZZZ</name>
<gene>
    <name evidence="2" type="ORF">METZ01_LOCUS397699</name>
</gene>
<feature type="transmembrane region" description="Helical" evidence="1">
    <location>
        <begin position="68"/>
        <end position="90"/>
    </location>
</feature>
<evidence type="ECO:0000256" key="1">
    <source>
        <dbReference type="SAM" id="Phobius"/>
    </source>
</evidence>
<keyword evidence="1" id="KW-1133">Transmembrane helix</keyword>
<keyword evidence="1" id="KW-0472">Membrane</keyword>
<evidence type="ECO:0000313" key="2">
    <source>
        <dbReference type="EMBL" id="SVD44845.1"/>
    </source>
</evidence>
<sequence length="99" mass="11504">MLDKIDKILKTNKYLSLFVVVFFSIFIIVEYRQEGQIPLAFLGVLLMFLPKTLHLFNNDLKNNKSFSLFSKTFDYAGKGIIILFAIQVIYKLCKLNGYL</sequence>
<feature type="transmembrane region" description="Helical" evidence="1">
    <location>
        <begin position="37"/>
        <end position="56"/>
    </location>
</feature>
<feature type="transmembrane region" description="Helical" evidence="1">
    <location>
        <begin position="12"/>
        <end position="31"/>
    </location>
</feature>
<dbReference type="AlphaFoldDB" id="A0A382VFM9"/>
<accession>A0A382VFM9</accession>
<keyword evidence="1" id="KW-0812">Transmembrane</keyword>
<protein>
    <submittedName>
        <fullName evidence="2">Uncharacterized protein</fullName>
    </submittedName>
</protein>
<proteinExistence type="predicted"/>
<reference evidence="2" key="1">
    <citation type="submission" date="2018-05" db="EMBL/GenBank/DDBJ databases">
        <authorList>
            <person name="Lanie J.A."/>
            <person name="Ng W.-L."/>
            <person name="Kazmierczak K.M."/>
            <person name="Andrzejewski T.M."/>
            <person name="Davidsen T.M."/>
            <person name="Wayne K.J."/>
            <person name="Tettelin H."/>
            <person name="Glass J.I."/>
            <person name="Rusch D."/>
            <person name="Podicherti R."/>
            <person name="Tsui H.-C.T."/>
            <person name="Winkler M.E."/>
        </authorList>
    </citation>
    <scope>NUCLEOTIDE SEQUENCE</scope>
</reference>
<organism evidence="2">
    <name type="scientific">marine metagenome</name>
    <dbReference type="NCBI Taxonomy" id="408172"/>
    <lineage>
        <taxon>unclassified sequences</taxon>
        <taxon>metagenomes</taxon>
        <taxon>ecological metagenomes</taxon>
    </lineage>
</organism>
<dbReference type="EMBL" id="UINC01151311">
    <property type="protein sequence ID" value="SVD44845.1"/>
    <property type="molecule type" value="Genomic_DNA"/>
</dbReference>